<evidence type="ECO:0000313" key="8">
    <source>
        <dbReference type="Proteomes" id="UP000241362"/>
    </source>
</evidence>
<evidence type="ECO:0000256" key="5">
    <source>
        <dbReference type="ARBA" id="ARBA00023231"/>
    </source>
</evidence>
<evidence type="ECO:0000313" key="7">
    <source>
        <dbReference type="EMBL" id="PTE12867.1"/>
    </source>
</evidence>
<keyword evidence="5 6" id="KW-0535">Nitrogen fixation</keyword>
<dbReference type="Proteomes" id="UP000241362">
    <property type="component" value="Unassembled WGS sequence"/>
</dbReference>
<comment type="similarity">
    <text evidence="2 6">Belongs to the NifW family.</text>
</comment>
<comment type="subunit">
    <text evidence="3 6">Homotrimer; associates with NifD.</text>
</comment>
<evidence type="ECO:0000256" key="4">
    <source>
        <dbReference type="ARBA" id="ARBA00016274"/>
    </source>
</evidence>
<dbReference type="GO" id="GO:0009399">
    <property type="term" value="P:nitrogen fixation"/>
    <property type="evidence" value="ECO:0007669"/>
    <property type="project" value="UniProtKB-UniRule"/>
</dbReference>
<evidence type="ECO:0000256" key="1">
    <source>
        <dbReference type="ARBA" id="ARBA00002247"/>
    </source>
</evidence>
<sequence length="114" mass="12704">MPDAPPTAPVLDQIARRSSAEEIFDYLCLPYDPQVVNVARLHVMKRFGSYLQDARLSALEDDAAFLAARDCLLRAYEDFVGTAPRQVGVFKVFADQKAKRFVGLEALRLAEGTK</sequence>
<evidence type="ECO:0000256" key="2">
    <source>
        <dbReference type="ARBA" id="ARBA00008351"/>
    </source>
</evidence>
<dbReference type="RefSeq" id="WP_107674626.1">
    <property type="nucleotide sequence ID" value="NZ_PZKE01000025.1"/>
</dbReference>
<dbReference type="PIRSF" id="PIRSF005790">
    <property type="entry name" value="NifW"/>
    <property type="match status" value="1"/>
</dbReference>
<dbReference type="EMBL" id="PZKE01000025">
    <property type="protein sequence ID" value="PTE12867.1"/>
    <property type="molecule type" value="Genomic_DNA"/>
</dbReference>
<organism evidence="7 8">
    <name type="scientific">Fuscovulum blasticum DSM 2131</name>
    <dbReference type="NCBI Taxonomy" id="1188250"/>
    <lineage>
        <taxon>Bacteria</taxon>
        <taxon>Pseudomonadati</taxon>
        <taxon>Pseudomonadota</taxon>
        <taxon>Alphaproteobacteria</taxon>
        <taxon>Rhodobacterales</taxon>
        <taxon>Paracoccaceae</taxon>
        <taxon>Pseudogemmobacter</taxon>
    </lineage>
</organism>
<dbReference type="InterPro" id="IPR004893">
    <property type="entry name" value="NifW"/>
</dbReference>
<dbReference type="Pfam" id="PF03206">
    <property type="entry name" value="NifW"/>
    <property type="match status" value="1"/>
</dbReference>
<dbReference type="HAMAP" id="MF_00529">
    <property type="entry name" value="NifW"/>
    <property type="match status" value="1"/>
</dbReference>
<evidence type="ECO:0000256" key="6">
    <source>
        <dbReference type="HAMAP-Rule" id="MF_00529"/>
    </source>
</evidence>
<dbReference type="AlphaFoldDB" id="A0A2T4J4T1"/>
<comment type="caution">
    <text evidence="7">The sequence shown here is derived from an EMBL/GenBank/DDBJ whole genome shotgun (WGS) entry which is preliminary data.</text>
</comment>
<gene>
    <name evidence="6" type="primary">nifW</name>
    <name evidence="7" type="ORF">C5F44_16395</name>
</gene>
<proteinExistence type="inferred from homology"/>
<keyword evidence="8" id="KW-1185">Reference proteome</keyword>
<name>A0A2T4J4T1_FUSBL</name>
<protein>
    <recommendedName>
        <fullName evidence="4 6">Nitrogenase-stabilizing/protective protein NifW</fullName>
    </recommendedName>
</protein>
<comment type="function">
    <text evidence="1 6">May protect the nitrogenase Fe-Mo protein from oxidative damage.</text>
</comment>
<evidence type="ECO:0000256" key="3">
    <source>
        <dbReference type="ARBA" id="ARBA00011284"/>
    </source>
</evidence>
<accession>A0A2T4J4T1</accession>
<reference evidence="7 8" key="1">
    <citation type="submission" date="2018-03" db="EMBL/GenBank/DDBJ databases">
        <title>Rhodobacter blasticus.</title>
        <authorList>
            <person name="Meyer T.E."/>
            <person name="Miller S."/>
            <person name="Lodha T."/>
            <person name="Gandham S."/>
            <person name="Chintalapati S."/>
            <person name="Chintalapati V.R."/>
        </authorList>
    </citation>
    <scope>NUCLEOTIDE SEQUENCE [LARGE SCALE GENOMIC DNA]</scope>
    <source>
        <strain evidence="7 8">DSM 2131</strain>
    </source>
</reference>